<accession>A0A6S7L0J6</accession>
<protein>
    <submittedName>
        <fullName evidence="1">Uncharacterized protein</fullName>
    </submittedName>
</protein>
<organism evidence="1 2">
    <name type="scientific">Paramuricea clavata</name>
    <name type="common">Red gorgonian</name>
    <name type="synonym">Violescent sea-whip</name>
    <dbReference type="NCBI Taxonomy" id="317549"/>
    <lineage>
        <taxon>Eukaryota</taxon>
        <taxon>Metazoa</taxon>
        <taxon>Cnidaria</taxon>
        <taxon>Anthozoa</taxon>
        <taxon>Octocorallia</taxon>
        <taxon>Malacalcyonacea</taxon>
        <taxon>Plexauridae</taxon>
        <taxon>Paramuricea</taxon>
    </lineage>
</organism>
<evidence type="ECO:0000313" key="1">
    <source>
        <dbReference type="EMBL" id="CAB4025979.1"/>
    </source>
</evidence>
<reference evidence="1" key="1">
    <citation type="submission" date="2020-04" db="EMBL/GenBank/DDBJ databases">
        <authorList>
            <person name="Alioto T."/>
            <person name="Alioto T."/>
            <person name="Gomez Garrido J."/>
        </authorList>
    </citation>
    <scope>NUCLEOTIDE SEQUENCE</scope>
    <source>
        <strain evidence="1">A484AB</strain>
    </source>
</reference>
<comment type="caution">
    <text evidence="1">The sequence shown here is derived from an EMBL/GenBank/DDBJ whole genome shotgun (WGS) entry which is preliminary data.</text>
</comment>
<dbReference type="EMBL" id="CACRXK020013929">
    <property type="protein sequence ID" value="CAB4025979.1"/>
    <property type="molecule type" value="Genomic_DNA"/>
</dbReference>
<name>A0A6S7L0J6_PARCT</name>
<feature type="non-terminal residue" evidence="1">
    <location>
        <position position="1"/>
    </location>
</feature>
<dbReference type="OrthoDB" id="10037236at2759"/>
<dbReference type="AlphaFoldDB" id="A0A6S7L0J6"/>
<sequence length="166" mass="18787">MGQQVTNSNLTMYADDHQMYKTGSNLAMVKDSLEEQGKQAMSCNHISELCKKESRKVGFGVSAKGRIDEKLNKQECEVLWAIINSRRLPRGCAKLVIGVLYHPPGANKSLMLEHLQSSLEHLTRHFHLKQIVDFPTRGSMAKPVSYNNNEDRHKNRKSVKILHACS</sequence>
<gene>
    <name evidence="1" type="ORF">PACLA_8A058024</name>
</gene>
<proteinExistence type="predicted"/>
<keyword evidence="2" id="KW-1185">Reference proteome</keyword>
<evidence type="ECO:0000313" key="2">
    <source>
        <dbReference type="Proteomes" id="UP001152795"/>
    </source>
</evidence>
<dbReference type="Proteomes" id="UP001152795">
    <property type="component" value="Unassembled WGS sequence"/>
</dbReference>